<name>A0A9P5PYQ7_9AGAR</name>
<dbReference type="OrthoDB" id="309640at2759"/>
<evidence type="ECO:0000313" key="3">
    <source>
        <dbReference type="Proteomes" id="UP000772434"/>
    </source>
</evidence>
<dbReference type="Proteomes" id="UP000772434">
    <property type="component" value="Unassembled WGS sequence"/>
</dbReference>
<reference evidence="2" key="1">
    <citation type="submission" date="2020-11" db="EMBL/GenBank/DDBJ databases">
        <authorList>
            <consortium name="DOE Joint Genome Institute"/>
            <person name="Ahrendt S."/>
            <person name="Riley R."/>
            <person name="Andreopoulos W."/>
            <person name="Labutti K."/>
            <person name="Pangilinan J."/>
            <person name="Ruiz-Duenas F.J."/>
            <person name="Barrasa J.M."/>
            <person name="Sanchez-Garcia M."/>
            <person name="Camarero S."/>
            <person name="Miyauchi S."/>
            <person name="Serrano A."/>
            <person name="Linde D."/>
            <person name="Babiker R."/>
            <person name="Drula E."/>
            <person name="Ayuso-Fernandez I."/>
            <person name="Pacheco R."/>
            <person name="Padilla G."/>
            <person name="Ferreira P."/>
            <person name="Barriuso J."/>
            <person name="Kellner H."/>
            <person name="Castanera R."/>
            <person name="Alfaro M."/>
            <person name="Ramirez L."/>
            <person name="Pisabarro A.G."/>
            <person name="Kuo A."/>
            <person name="Tritt A."/>
            <person name="Lipzen A."/>
            <person name="He G."/>
            <person name="Yan M."/>
            <person name="Ng V."/>
            <person name="Cullen D."/>
            <person name="Martin F."/>
            <person name="Rosso M.-N."/>
            <person name="Henrissat B."/>
            <person name="Hibbett D."/>
            <person name="Martinez A.T."/>
            <person name="Grigoriev I.V."/>
        </authorList>
    </citation>
    <scope>NUCLEOTIDE SEQUENCE</scope>
    <source>
        <strain evidence="2">AH 40177</strain>
    </source>
</reference>
<dbReference type="Pfam" id="PF01042">
    <property type="entry name" value="Ribonuc_L-PSP"/>
    <property type="match status" value="1"/>
</dbReference>
<evidence type="ECO:0000313" key="2">
    <source>
        <dbReference type="EMBL" id="KAF9074931.1"/>
    </source>
</evidence>
<gene>
    <name evidence="2" type="ORF">BDP27DRAFT_93363</name>
</gene>
<dbReference type="SUPFAM" id="SSF55298">
    <property type="entry name" value="YjgF-like"/>
    <property type="match status" value="1"/>
</dbReference>
<dbReference type="GO" id="GO:0005829">
    <property type="term" value="C:cytosol"/>
    <property type="evidence" value="ECO:0007669"/>
    <property type="project" value="TreeGrafter"/>
</dbReference>
<proteinExistence type="inferred from homology"/>
<comment type="similarity">
    <text evidence="1">Belongs to the RutC family.</text>
</comment>
<evidence type="ECO:0000256" key="1">
    <source>
        <dbReference type="ARBA" id="ARBA00010552"/>
    </source>
</evidence>
<dbReference type="EMBL" id="JADNRY010000011">
    <property type="protein sequence ID" value="KAF9074931.1"/>
    <property type="molecule type" value="Genomic_DNA"/>
</dbReference>
<dbReference type="InterPro" id="IPR035959">
    <property type="entry name" value="RutC-like_sf"/>
</dbReference>
<dbReference type="AlphaFoldDB" id="A0A9P5PYQ7"/>
<dbReference type="PANTHER" id="PTHR11803:SF58">
    <property type="entry name" value="PROTEIN HMF1-RELATED"/>
    <property type="match status" value="1"/>
</dbReference>
<comment type="caution">
    <text evidence="2">The sequence shown here is derived from an EMBL/GenBank/DDBJ whole genome shotgun (WGS) entry which is preliminary data.</text>
</comment>
<keyword evidence="3" id="KW-1185">Reference proteome</keyword>
<dbReference type="PANTHER" id="PTHR11803">
    <property type="entry name" value="2-IMINOBUTANOATE/2-IMINOPROPANOATE DEAMINASE RIDA"/>
    <property type="match status" value="1"/>
</dbReference>
<dbReference type="GO" id="GO:0019239">
    <property type="term" value="F:deaminase activity"/>
    <property type="evidence" value="ECO:0007669"/>
    <property type="project" value="TreeGrafter"/>
</dbReference>
<accession>A0A9P5PYQ7</accession>
<sequence>MPEFVYTSDANPVLPVFYQAVISNSKETIYVSGNIGCDKNFKLVGDVKAQTRAALENIAVILKAAGSGLEHIVKANIYLTNMPRDFAPMQRYNYLNISFRRPAYTHSQWDKGKMPARTCIGVASLPMGADFEIECTAEIPK</sequence>
<dbReference type="GO" id="GO:0005739">
    <property type="term" value="C:mitochondrion"/>
    <property type="evidence" value="ECO:0007669"/>
    <property type="project" value="TreeGrafter"/>
</dbReference>
<dbReference type="CDD" id="cd00448">
    <property type="entry name" value="YjgF_YER057c_UK114_family"/>
    <property type="match status" value="1"/>
</dbReference>
<protein>
    <submittedName>
        <fullName evidence="2">Endoribonuclease L-PSP</fullName>
    </submittedName>
</protein>
<dbReference type="Gene3D" id="3.30.1330.40">
    <property type="entry name" value="RutC-like"/>
    <property type="match status" value="1"/>
</dbReference>
<dbReference type="InterPro" id="IPR006175">
    <property type="entry name" value="YjgF/YER057c/UK114"/>
</dbReference>
<organism evidence="2 3">
    <name type="scientific">Rhodocollybia butyracea</name>
    <dbReference type="NCBI Taxonomy" id="206335"/>
    <lineage>
        <taxon>Eukaryota</taxon>
        <taxon>Fungi</taxon>
        <taxon>Dikarya</taxon>
        <taxon>Basidiomycota</taxon>
        <taxon>Agaricomycotina</taxon>
        <taxon>Agaricomycetes</taxon>
        <taxon>Agaricomycetidae</taxon>
        <taxon>Agaricales</taxon>
        <taxon>Marasmiineae</taxon>
        <taxon>Omphalotaceae</taxon>
        <taxon>Rhodocollybia</taxon>
    </lineage>
</organism>